<evidence type="ECO:0000313" key="8">
    <source>
        <dbReference type="Proteomes" id="UP001321475"/>
    </source>
</evidence>
<evidence type="ECO:0000256" key="5">
    <source>
        <dbReference type="SAM" id="MobiDB-lite"/>
    </source>
</evidence>
<reference evidence="8" key="1">
    <citation type="journal article" date="2019" name="Int. J. Syst. Evol. Microbiol.">
        <title>The Global Catalogue of Microorganisms (GCM) 10K type strain sequencing project: providing services to taxonomists for standard genome sequencing and annotation.</title>
        <authorList>
            <consortium name="The Broad Institute Genomics Platform"/>
            <consortium name="The Broad Institute Genome Sequencing Center for Infectious Disease"/>
            <person name="Wu L."/>
            <person name="Ma J."/>
        </authorList>
    </citation>
    <scope>NUCLEOTIDE SEQUENCE [LARGE SCALE GENOMIC DNA]</scope>
    <source>
        <strain evidence="8">NBRC 108565</strain>
    </source>
</reference>
<evidence type="ECO:0000256" key="1">
    <source>
        <dbReference type="ARBA" id="ARBA00023015"/>
    </source>
</evidence>
<evidence type="ECO:0000259" key="6">
    <source>
        <dbReference type="PROSITE" id="PS50977"/>
    </source>
</evidence>
<name>A0ABM8G0Y0_9CELL</name>
<dbReference type="SUPFAM" id="SSF48498">
    <property type="entry name" value="Tetracyclin repressor-like, C-terminal domain"/>
    <property type="match status" value="1"/>
</dbReference>
<feature type="domain" description="HTH tetR-type" evidence="6">
    <location>
        <begin position="19"/>
        <end position="78"/>
    </location>
</feature>
<dbReference type="PANTHER" id="PTHR30055">
    <property type="entry name" value="HTH-TYPE TRANSCRIPTIONAL REGULATOR RUTR"/>
    <property type="match status" value="1"/>
</dbReference>
<dbReference type="InterPro" id="IPR050109">
    <property type="entry name" value="HTH-type_TetR-like_transc_reg"/>
</dbReference>
<dbReference type="InterPro" id="IPR009057">
    <property type="entry name" value="Homeodomain-like_sf"/>
</dbReference>
<dbReference type="InterPro" id="IPR036271">
    <property type="entry name" value="Tet_transcr_reg_TetR-rel_C_sf"/>
</dbReference>
<keyword evidence="8" id="KW-1185">Reference proteome</keyword>
<sequence>MTHETVADGRSTRWDEHRATRRAALLALARKAVHKHGPEASMDEIAAQCGTSKSIVYRYFDDKTGLQRAVGEDVGVQMHHALSSAADEAGTPKRALRAMVRVYLEMVDQSPNVYWFVARTGAVAGTDGAGAGARVPLDAFLDSVTELVARPFAQVAHVTDVVASSWAAGAVGFVRGSGEWWLKHRTDPGAPTLDELTGQVADWLWFGPVGVLSQHAAPNPTAAAPSDTPDPAAPEENR</sequence>
<dbReference type="InterPro" id="IPR001647">
    <property type="entry name" value="HTH_TetR"/>
</dbReference>
<evidence type="ECO:0000313" key="7">
    <source>
        <dbReference type="EMBL" id="BDZ41570.1"/>
    </source>
</evidence>
<evidence type="ECO:0000256" key="3">
    <source>
        <dbReference type="ARBA" id="ARBA00023163"/>
    </source>
</evidence>
<feature type="DNA-binding region" description="H-T-H motif" evidence="4">
    <location>
        <begin position="41"/>
        <end position="60"/>
    </location>
</feature>
<keyword evidence="2 4" id="KW-0238">DNA-binding</keyword>
<dbReference type="Pfam" id="PF19344">
    <property type="entry name" value="TetR_C_32"/>
    <property type="match status" value="1"/>
</dbReference>
<feature type="region of interest" description="Disordered" evidence="5">
    <location>
        <begin position="216"/>
        <end position="238"/>
    </location>
</feature>
<protein>
    <submittedName>
        <fullName evidence="7">TetR family transcriptional regulator</fullName>
    </submittedName>
</protein>
<evidence type="ECO:0000256" key="2">
    <source>
        <dbReference type="ARBA" id="ARBA00023125"/>
    </source>
</evidence>
<keyword evidence="3" id="KW-0804">Transcription</keyword>
<organism evidence="7 8">
    <name type="scientific">Paraoerskovia sediminicola</name>
    <dbReference type="NCBI Taxonomy" id="1138587"/>
    <lineage>
        <taxon>Bacteria</taxon>
        <taxon>Bacillati</taxon>
        <taxon>Actinomycetota</taxon>
        <taxon>Actinomycetes</taxon>
        <taxon>Micrococcales</taxon>
        <taxon>Cellulomonadaceae</taxon>
        <taxon>Paraoerskovia</taxon>
    </lineage>
</organism>
<dbReference type="Gene3D" id="1.10.357.10">
    <property type="entry name" value="Tetracycline Repressor, domain 2"/>
    <property type="match status" value="1"/>
</dbReference>
<keyword evidence="1" id="KW-0805">Transcription regulation</keyword>
<evidence type="ECO:0000256" key="4">
    <source>
        <dbReference type="PROSITE-ProRule" id="PRU00335"/>
    </source>
</evidence>
<dbReference type="SUPFAM" id="SSF46689">
    <property type="entry name" value="Homeodomain-like"/>
    <property type="match status" value="1"/>
</dbReference>
<dbReference type="InterPro" id="IPR045823">
    <property type="entry name" value="TetR_C_32"/>
</dbReference>
<dbReference type="PANTHER" id="PTHR30055:SF234">
    <property type="entry name" value="HTH-TYPE TRANSCRIPTIONAL REGULATOR BETI"/>
    <property type="match status" value="1"/>
</dbReference>
<dbReference type="Proteomes" id="UP001321475">
    <property type="component" value="Chromosome"/>
</dbReference>
<feature type="compositionally biased region" description="Low complexity" evidence="5">
    <location>
        <begin position="216"/>
        <end position="230"/>
    </location>
</feature>
<gene>
    <name evidence="7" type="ORF">GCM10025865_08690</name>
</gene>
<dbReference type="Pfam" id="PF00440">
    <property type="entry name" value="TetR_N"/>
    <property type="match status" value="1"/>
</dbReference>
<proteinExistence type="predicted"/>
<dbReference type="RefSeq" id="WP_286218695.1">
    <property type="nucleotide sequence ID" value="NZ_AP027729.1"/>
</dbReference>
<dbReference type="PROSITE" id="PS50977">
    <property type="entry name" value="HTH_TETR_2"/>
    <property type="match status" value="1"/>
</dbReference>
<accession>A0ABM8G0Y0</accession>
<dbReference type="EMBL" id="AP027729">
    <property type="protein sequence ID" value="BDZ41570.1"/>
    <property type="molecule type" value="Genomic_DNA"/>
</dbReference>